<dbReference type="InterPro" id="IPR013783">
    <property type="entry name" value="Ig-like_fold"/>
</dbReference>
<proteinExistence type="predicted"/>
<gene>
    <name evidence="3" type="ORF">GHT06_022739</name>
</gene>
<keyword evidence="4" id="KW-1185">Reference proteome</keyword>
<feature type="chain" id="PRO_5041967529" description="Ig-like domain-containing protein" evidence="1">
    <location>
        <begin position="26"/>
        <end position="316"/>
    </location>
</feature>
<dbReference type="PROSITE" id="PS50835">
    <property type="entry name" value="IG_LIKE"/>
    <property type="match status" value="1"/>
</dbReference>
<dbReference type="SUPFAM" id="SSF48726">
    <property type="entry name" value="Immunoglobulin"/>
    <property type="match status" value="1"/>
</dbReference>
<dbReference type="CDD" id="cd00096">
    <property type="entry name" value="Ig"/>
    <property type="match status" value="1"/>
</dbReference>
<dbReference type="InterPro" id="IPR013106">
    <property type="entry name" value="Ig_V-set"/>
</dbReference>
<dbReference type="AlphaFoldDB" id="A0AAD5PNX8"/>
<dbReference type="InterPro" id="IPR036179">
    <property type="entry name" value="Ig-like_dom_sf"/>
</dbReference>
<evidence type="ECO:0000259" key="2">
    <source>
        <dbReference type="PROSITE" id="PS50835"/>
    </source>
</evidence>
<dbReference type="Pfam" id="PF07686">
    <property type="entry name" value="V-set"/>
    <property type="match status" value="1"/>
</dbReference>
<dbReference type="EMBL" id="WJBH02000010">
    <property type="protein sequence ID" value="KAI9552373.1"/>
    <property type="molecule type" value="Genomic_DNA"/>
</dbReference>
<keyword evidence="1" id="KW-0732">Signal</keyword>
<evidence type="ECO:0000256" key="1">
    <source>
        <dbReference type="SAM" id="SignalP"/>
    </source>
</evidence>
<feature type="signal peptide" evidence="1">
    <location>
        <begin position="1"/>
        <end position="25"/>
    </location>
</feature>
<dbReference type="Gene3D" id="2.60.40.10">
    <property type="entry name" value="Immunoglobulins"/>
    <property type="match status" value="1"/>
</dbReference>
<evidence type="ECO:0000313" key="3">
    <source>
        <dbReference type="EMBL" id="KAI9552373.1"/>
    </source>
</evidence>
<accession>A0AAD5PNX8</accession>
<comment type="caution">
    <text evidence="3">The sequence shown here is derived from an EMBL/GenBank/DDBJ whole genome shotgun (WGS) entry which is preliminary data.</text>
</comment>
<dbReference type="Proteomes" id="UP000820818">
    <property type="component" value="Linkage Group LG10"/>
</dbReference>
<name>A0AAD5PNX8_9CRUS</name>
<dbReference type="InterPro" id="IPR007110">
    <property type="entry name" value="Ig-like_dom"/>
</dbReference>
<reference evidence="3 4" key="1">
    <citation type="submission" date="2022-05" db="EMBL/GenBank/DDBJ databases">
        <title>A multi-omics perspective on studying reproductive biology in Daphnia sinensis.</title>
        <authorList>
            <person name="Jia J."/>
        </authorList>
    </citation>
    <scope>NUCLEOTIDE SEQUENCE [LARGE SCALE GENOMIC DNA]</scope>
    <source>
        <strain evidence="3 4">WSL</strain>
    </source>
</reference>
<feature type="domain" description="Ig-like" evidence="2">
    <location>
        <begin position="182"/>
        <end position="306"/>
    </location>
</feature>
<organism evidence="3 4">
    <name type="scientific">Daphnia sinensis</name>
    <dbReference type="NCBI Taxonomy" id="1820382"/>
    <lineage>
        <taxon>Eukaryota</taxon>
        <taxon>Metazoa</taxon>
        <taxon>Ecdysozoa</taxon>
        <taxon>Arthropoda</taxon>
        <taxon>Crustacea</taxon>
        <taxon>Branchiopoda</taxon>
        <taxon>Diplostraca</taxon>
        <taxon>Cladocera</taxon>
        <taxon>Anomopoda</taxon>
        <taxon>Daphniidae</taxon>
        <taxon>Daphnia</taxon>
        <taxon>Daphnia similis group</taxon>
    </lineage>
</organism>
<sequence>MSSSECNFRVILLLFLTVLSNSVTSNVFFPAETSEELVHYRSLKDILFRSQAEDAARSIESPVVASFRPSNPSPTLASSPQNAVGVSKIRFLETDAFFVPNFPQHSHADFIPSTAFVQTEGRRPNRFHSDVDPRTVLTQPATNESTVGVRVVEDPGQDRWPWPYSKSVKQTVNIQSRQLVKPTTLTIKKSVAKPYRLLTRTSSCPKLLHDLTVTCSLPKHHEQLQTVEFQWYKTQHNSVTETQNNLLDSTVKIPIAFGTQVIHKDARYIASVASHSANLTIRQLKPQDCGSYICEAVDIPNATVISTSEFLIFLCY</sequence>
<evidence type="ECO:0000313" key="4">
    <source>
        <dbReference type="Proteomes" id="UP000820818"/>
    </source>
</evidence>
<protein>
    <recommendedName>
        <fullName evidence="2">Ig-like domain-containing protein</fullName>
    </recommendedName>
</protein>